<dbReference type="Proteomes" id="UP000243502">
    <property type="component" value="Chromosome 2"/>
</dbReference>
<accession>A0A2I8ETY8</accession>
<dbReference type="SUPFAM" id="SSF101790">
    <property type="entry name" value="Aminomethyltransferase beta-barrel domain"/>
    <property type="match status" value="1"/>
</dbReference>
<dbReference type="InterPro" id="IPR027266">
    <property type="entry name" value="TrmE/GcvT-like"/>
</dbReference>
<dbReference type="Gene3D" id="3.30.9.10">
    <property type="entry name" value="D-Amino Acid Oxidase, subunit A, domain 2"/>
    <property type="match status" value="1"/>
</dbReference>
<evidence type="ECO:0000259" key="3">
    <source>
        <dbReference type="Pfam" id="PF01266"/>
    </source>
</evidence>
<dbReference type="SUPFAM" id="SSF103025">
    <property type="entry name" value="Folate-binding domain"/>
    <property type="match status" value="1"/>
</dbReference>
<dbReference type="AlphaFoldDB" id="A0A2I8ETY8"/>
<comment type="similarity">
    <text evidence="1">Belongs to the GcvT family.</text>
</comment>
<feature type="domain" description="GCVT N-terminal" evidence="4">
    <location>
        <begin position="435"/>
        <end position="712"/>
    </location>
</feature>
<dbReference type="InterPro" id="IPR029043">
    <property type="entry name" value="GcvT/YgfZ_C"/>
</dbReference>
<proteinExistence type="inferred from homology"/>
<dbReference type="KEGG" id="pter:C2L65_21765"/>
<dbReference type="Pfam" id="PF01266">
    <property type="entry name" value="DAO"/>
    <property type="match status" value="1"/>
</dbReference>
<evidence type="ECO:0000256" key="2">
    <source>
        <dbReference type="ARBA" id="ARBA00023002"/>
    </source>
</evidence>
<evidence type="ECO:0000313" key="8">
    <source>
        <dbReference type="Proteomes" id="UP000243502"/>
    </source>
</evidence>
<dbReference type="InterPro" id="IPR013977">
    <property type="entry name" value="GcvT_C"/>
</dbReference>
<sequence length="827" mass="90829">MSTHLPTQARVVIIGGGIIGCSVAYHLTKLGWTDVVLLEQGQLSCGTTWHAAGLVGQLRAQESMTKLIRYSTALYAELEADTGLATGWKQCGSLSIARTAERMTQLKRTAAVARAYGVSCEVIGPKEAGELWPPMRTDDLHGAVWLPGDGKANPTDLTQALARGARQRGARIVENTRVTAIHTRAVSKGREASGVAWRDKEGNEGAIAAQVVVNCAGQWAKSVGRLCGVTVPLHSAEHYYIVTERIAGVHPDLPVMRDPDGYIYFKEEVGGLVMGGFEPDAKPWGMNGIPENFEFQLLPDDWDQFQILMENALQRVPALETAQVRQFYNGPESFTPDNNFMLGEAPELRNFYVGAGFNSMGIASAGGAGMALAEWIVAGEPTMDLWPVDIRRFARFNGNDTWLHDRVKETLGLHYAMPWPNRELDSARPFRRSPLYALLRDEGACFGSKMGWERPNFFAPSLEEARIEYAFGQQNWLPWSGEEHRACREGVALFDMTSFSKFLVKGRDAEAVLQRIVANDVAVPVGTAVYTGMLNERGGYESDFTLTRVADDQYLLVTGSAQTTRDFDTLDKRIPPDSHCMLVDVTSQYAVLAVMGPRARDLLASVSKADWSNEGFAFGQSREVDIGYATVRATRISYVGELGWELYVPVEFAVGVYETLHAAGKRFGLKNAGYYALESLRIEKGYRAWGRELSPDTNPFEAGLAFACKLAKDIPFIGRDALVRLRDEPLQRRLVVFTADGASDRMLWGGEAILRDGKAVGFVSSAAFGHTLGCPVAMGYVKRDDGAPLDQTWLTNGRYQIDVAGDLLPATLHLKAPYDPASARIKS</sequence>
<dbReference type="InterPro" id="IPR028896">
    <property type="entry name" value="GcvT/YgfZ/DmdA"/>
</dbReference>
<dbReference type="Gene3D" id="3.50.50.60">
    <property type="entry name" value="FAD/NAD(P)-binding domain"/>
    <property type="match status" value="1"/>
</dbReference>
<evidence type="ECO:0000259" key="5">
    <source>
        <dbReference type="Pfam" id="PF08669"/>
    </source>
</evidence>
<name>A0A2I8ETY8_9BURK</name>
<dbReference type="GO" id="GO:0016491">
    <property type="term" value="F:oxidoreductase activity"/>
    <property type="evidence" value="ECO:0007669"/>
    <property type="project" value="UniProtKB-KW"/>
</dbReference>
<dbReference type="PANTHER" id="PTHR43757:SF15">
    <property type="entry name" value="PYRUVATE DEHYDROGENASE PHOSPHATASE REGULATORY SUBUNIT, MITOCHONDRIAL-LIKE"/>
    <property type="match status" value="1"/>
</dbReference>
<evidence type="ECO:0000259" key="4">
    <source>
        <dbReference type="Pfam" id="PF01571"/>
    </source>
</evidence>
<dbReference type="RefSeq" id="WP_042309215.1">
    <property type="nucleotide sequence ID" value="NZ_CP026112.1"/>
</dbReference>
<protein>
    <submittedName>
        <fullName evidence="7">FAD-dependent oxidoreductase</fullName>
    </submittedName>
</protein>
<dbReference type="Gene3D" id="3.30.1360.120">
    <property type="entry name" value="Probable tRNA modification gtpase trme, domain 1"/>
    <property type="match status" value="1"/>
</dbReference>
<dbReference type="InterPro" id="IPR006222">
    <property type="entry name" value="GCVT_N"/>
</dbReference>
<dbReference type="EMBL" id="CP026112">
    <property type="protein sequence ID" value="AUT62264.1"/>
    <property type="molecule type" value="Genomic_DNA"/>
</dbReference>
<reference evidence="7 8" key="1">
    <citation type="submission" date="2018-01" db="EMBL/GenBank/DDBJ databases">
        <title>Species boundaries and ecological features among Paraburkholderia terrae DSMZ17804T, P. hospita DSMZ17164T and P. caribensis DSMZ13236T.</title>
        <authorList>
            <person name="Pratama A.A."/>
        </authorList>
    </citation>
    <scope>NUCLEOTIDE SEQUENCE [LARGE SCALE GENOMIC DNA]</scope>
    <source>
        <strain evidence="7 8">DSM 17804</strain>
    </source>
</reference>
<dbReference type="Pfam" id="PF16350">
    <property type="entry name" value="FAO_M"/>
    <property type="match status" value="1"/>
</dbReference>
<dbReference type="SUPFAM" id="SSF51905">
    <property type="entry name" value="FAD/NAD(P)-binding domain"/>
    <property type="match status" value="1"/>
</dbReference>
<dbReference type="InterPro" id="IPR006076">
    <property type="entry name" value="FAD-dep_OxRdtase"/>
</dbReference>
<organism evidence="7 8">
    <name type="scientific">Paraburkholderia terrae</name>
    <dbReference type="NCBI Taxonomy" id="311230"/>
    <lineage>
        <taxon>Bacteria</taxon>
        <taxon>Pseudomonadati</taxon>
        <taxon>Pseudomonadota</taxon>
        <taxon>Betaproteobacteria</taxon>
        <taxon>Burkholderiales</taxon>
        <taxon>Burkholderiaceae</taxon>
        <taxon>Paraburkholderia</taxon>
    </lineage>
</organism>
<evidence type="ECO:0000259" key="6">
    <source>
        <dbReference type="Pfam" id="PF16350"/>
    </source>
</evidence>
<dbReference type="Gene3D" id="2.40.30.110">
    <property type="entry name" value="Aminomethyltransferase beta-barrel domains"/>
    <property type="match status" value="1"/>
</dbReference>
<feature type="domain" description="Aminomethyltransferase C-terminal" evidence="5">
    <location>
        <begin position="732"/>
        <end position="819"/>
    </location>
</feature>
<feature type="domain" description="FAD dependent oxidoreductase central" evidence="6">
    <location>
        <begin position="379"/>
        <end position="433"/>
    </location>
</feature>
<feature type="domain" description="FAD dependent oxidoreductase" evidence="3">
    <location>
        <begin position="10"/>
        <end position="375"/>
    </location>
</feature>
<keyword evidence="2" id="KW-0560">Oxidoreductase</keyword>
<dbReference type="PANTHER" id="PTHR43757">
    <property type="entry name" value="AMINOMETHYLTRANSFERASE"/>
    <property type="match status" value="1"/>
</dbReference>
<dbReference type="Pfam" id="PF08669">
    <property type="entry name" value="GCV_T_C"/>
    <property type="match status" value="1"/>
</dbReference>
<dbReference type="FunFam" id="2.40.30.110:FF:000008">
    <property type="entry name" value="Sarcosine dehydrogenase"/>
    <property type="match status" value="1"/>
</dbReference>
<dbReference type="OrthoDB" id="9774591at2"/>
<dbReference type="InterPro" id="IPR036188">
    <property type="entry name" value="FAD/NAD-bd_sf"/>
</dbReference>
<gene>
    <name evidence="7" type="ORF">C2L65_21765</name>
</gene>
<dbReference type="SUPFAM" id="SSF54373">
    <property type="entry name" value="FAD-linked reductases, C-terminal domain"/>
    <property type="match status" value="1"/>
</dbReference>
<evidence type="ECO:0000256" key="1">
    <source>
        <dbReference type="ARBA" id="ARBA00008609"/>
    </source>
</evidence>
<evidence type="ECO:0000313" key="7">
    <source>
        <dbReference type="EMBL" id="AUT62264.1"/>
    </source>
</evidence>
<dbReference type="Gene3D" id="3.30.70.1400">
    <property type="entry name" value="Aminomethyltransferase beta-barrel domains"/>
    <property type="match status" value="1"/>
</dbReference>
<dbReference type="InterPro" id="IPR032503">
    <property type="entry name" value="FAO_M"/>
</dbReference>
<dbReference type="Pfam" id="PF01571">
    <property type="entry name" value="GCV_T"/>
    <property type="match status" value="1"/>
</dbReference>